<dbReference type="EMBL" id="BARV01041874">
    <property type="protein sequence ID" value="GAI54828.1"/>
    <property type="molecule type" value="Genomic_DNA"/>
</dbReference>
<sequence length="48" mass="5598">MSEQKKQWSLSIGTYPGILFGMRSYEEEGQTTHVFYLPLIDIALEVYK</sequence>
<comment type="caution">
    <text evidence="1">The sequence shown here is derived from an EMBL/GenBank/DDBJ whole genome shotgun (WGS) entry which is preliminary data.</text>
</comment>
<organism evidence="1">
    <name type="scientific">marine sediment metagenome</name>
    <dbReference type="NCBI Taxonomy" id="412755"/>
    <lineage>
        <taxon>unclassified sequences</taxon>
        <taxon>metagenomes</taxon>
        <taxon>ecological metagenomes</taxon>
    </lineage>
</organism>
<reference evidence="1" key="1">
    <citation type="journal article" date="2014" name="Front. Microbiol.">
        <title>High frequency of phylogenetically diverse reductive dehalogenase-homologous genes in deep subseafloor sedimentary metagenomes.</title>
        <authorList>
            <person name="Kawai M."/>
            <person name="Futagami T."/>
            <person name="Toyoda A."/>
            <person name="Takaki Y."/>
            <person name="Nishi S."/>
            <person name="Hori S."/>
            <person name="Arai W."/>
            <person name="Tsubouchi T."/>
            <person name="Morono Y."/>
            <person name="Uchiyama I."/>
            <person name="Ito T."/>
            <person name="Fujiyama A."/>
            <person name="Inagaki F."/>
            <person name="Takami H."/>
        </authorList>
    </citation>
    <scope>NUCLEOTIDE SEQUENCE</scope>
    <source>
        <strain evidence="1">Expedition CK06-06</strain>
    </source>
</reference>
<evidence type="ECO:0000313" key="1">
    <source>
        <dbReference type="EMBL" id="GAI54828.1"/>
    </source>
</evidence>
<dbReference type="AlphaFoldDB" id="X1PG40"/>
<gene>
    <name evidence="1" type="ORF">S06H3_63200</name>
</gene>
<protein>
    <submittedName>
        <fullName evidence="1">Uncharacterized protein</fullName>
    </submittedName>
</protein>
<proteinExistence type="predicted"/>
<name>X1PG40_9ZZZZ</name>
<accession>X1PG40</accession>